<name>A0A8B9MPX7_9AVES</name>
<sequence>MTDYAPLSGLQFYNAMHFTKGSNSTASVRLTWREIPWKEKWEEKCSWAQKPSEQIDLGASDAEPRQVSCVQWLHNTSVPSIQVPKQSHNVSG</sequence>
<accession>A0A8B9MPX7</accession>
<protein>
    <submittedName>
        <fullName evidence="1">Uncharacterized protein</fullName>
    </submittedName>
</protein>
<dbReference type="Ensembl" id="ENSANIT00000010790.1">
    <property type="protein sequence ID" value="ENSANIP00000010424.1"/>
    <property type="gene ID" value="ENSANIG00000007040.1"/>
</dbReference>
<evidence type="ECO:0000313" key="2">
    <source>
        <dbReference type="Proteomes" id="UP000694541"/>
    </source>
</evidence>
<dbReference type="Proteomes" id="UP000694541">
    <property type="component" value="Unplaced"/>
</dbReference>
<reference evidence="1" key="2">
    <citation type="submission" date="2025-09" db="UniProtKB">
        <authorList>
            <consortium name="Ensembl"/>
        </authorList>
    </citation>
    <scope>IDENTIFICATION</scope>
</reference>
<proteinExistence type="predicted"/>
<evidence type="ECO:0000313" key="1">
    <source>
        <dbReference type="Ensembl" id="ENSANIP00000010424.1"/>
    </source>
</evidence>
<dbReference type="AlphaFoldDB" id="A0A8B9MPX7"/>
<keyword evidence="2" id="KW-1185">Reference proteome</keyword>
<organism evidence="1 2">
    <name type="scientific">Accipiter nisus</name>
    <name type="common">Eurasian sparrowhawk</name>
    <dbReference type="NCBI Taxonomy" id="211598"/>
    <lineage>
        <taxon>Eukaryota</taxon>
        <taxon>Metazoa</taxon>
        <taxon>Chordata</taxon>
        <taxon>Craniata</taxon>
        <taxon>Vertebrata</taxon>
        <taxon>Euteleostomi</taxon>
        <taxon>Archelosauria</taxon>
        <taxon>Archosauria</taxon>
        <taxon>Dinosauria</taxon>
        <taxon>Saurischia</taxon>
        <taxon>Theropoda</taxon>
        <taxon>Coelurosauria</taxon>
        <taxon>Aves</taxon>
        <taxon>Neognathae</taxon>
        <taxon>Neoaves</taxon>
        <taxon>Telluraves</taxon>
        <taxon>Accipitrimorphae</taxon>
        <taxon>Accipitriformes</taxon>
        <taxon>Accipitridae</taxon>
        <taxon>Accipitrinae</taxon>
        <taxon>Accipiter</taxon>
    </lineage>
</organism>
<reference evidence="1" key="1">
    <citation type="submission" date="2025-08" db="UniProtKB">
        <authorList>
            <consortium name="Ensembl"/>
        </authorList>
    </citation>
    <scope>IDENTIFICATION</scope>
</reference>